<organism evidence="4 5">
    <name type="scientific">Pichia kudriavzevii</name>
    <name type="common">Yeast</name>
    <name type="synonym">Issatchenkia orientalis</name>
    <dbReference type="NCBI Taxonomy" id="4909"/>
    <lineage>
        <taxon>Eukaryota</taxon>
        <taxon>Fungi</taxon>
        <taxon>Dikarya</taxon>
        <taxon>Ascomycota</taxon>
        <taxon>Saccharomycotina</taxon>
        <taxon>Pichiomycetes</taxon>
        <taxon>Pichiales</taxon>
        <taxon>Pichiaceae</taxon>
        <taxon>Pichia</taxon>
    </lineage>
</organism>
<evidence type="ECO:0000259" key="3">
    <source>
        <dbReference type="PROSITE" id="PS50002"/>
    </source>
</evidence>
<evidence type="ECO:0000256" key="2">
    <source>
        <dbReference type="PROSITE-ProRule" id="PRU00192"/>
    </source>
</evidence>
<dbReference type="InterPro" id="IPR036028">
    <property type="entry name" value="SH3-like_dom_sf"/>
</dbReference>
<dbReference type="GO" id="GO:0051301">
    <property type="term" value="P:cell division"/>
    <property type="evidence" value="ECO:0007669"/>
    <property type="project" value="UniProtKB-KW"/>
</dbReference>
<dbReference type="VEuPathDB" id="FungiDB:C5L36_0C03840"/>
<reference evidence="5" key="1">
    <citation type="journal article" date="2017" name="Genome Announc.">
        <title>Genome sequences of Cyberlindnera fabianii 65, Pichia kudriavzevii 129, and Saccharomyces cerevisiae 131 isolated from fermented masau fruits in Zimbabwe.</title>
        <authorList>
            <person name="van Rijswijck I.M.H."/>
            <person name="Derks M.F.L."/>
            <person name="Abee T."/>
            <person name="de Ridder D."/>
            <person name="Smid E.J."/>
        </authorList>
    </citation>
    <scope>NUCLEOTIDE SEQUENCE [LARGE SCALE GENOMIC DNA]</scope>
    <source>
        <strain evidence="5">129</strain>
    </source>
</reference>
<evidence type="ECO:0000313" key="4">
    <source>
        <dbReference type="EMBL" id="ONH75425.1"/>
    </source>
</evidence>
<dbReference type="InterPro" id="IPR001452">
    <property type="entry name" value="SH3_domain"/>
</dbReference>
<keyword evidence="1 2" id="KW-0728">SH3 domain</keyword>
<protein>
    <submittedName>
        <fullName evidence="4">Cell division control protein 25</fullName>
    </submittedName>
</protein>
<feature type="domain" description="SH3" evidence="3">
    <location>
        <begin position="4"/>
        <end position="70"/>
    </location>
</feature>
<keyword evidence="4" id="KW-0131">Cell cycle</keyword>
<keyword evidence="4" id="KW-0132">Cell division</keyword>
<dbReference type="PROSITE" id="PS50002">
    <property type="entry name" value="SH3"/>
    <property type="match status" value="1"/>
</dbReference>
<comment type="caution">
    <text evidence="4">The sequence shown here is derived from an EMBL/GenBank/DDBJ whole genome shotgun (WGS) entry which is preliminary data.</text>
</comment>
<sequence>MSQKPIITAHAIRNYLPSNDLKNCLQLLQDDVVYIMDKSDNQWWDSVVLDPIGNVQRGWFPASYTVTFTFTFTSSSKFKFKITFKFTFKIAVTVTFKF</sequence>
<proteinExistence type="predicted"/>
<dbReference type="Pfam" id="PF07653">
    <property type="entry name" value="SH3_2"/>
    <property type="match status" value="1"/>
</dbReference>
<dbReference type="SUPFAM" id="SSF56973">
    <property type="entry name" value="Aerolisin/ETX pore-forming domain"/>
    <property type="match status" value="1"/>
</dbReference>
<dbReference type="Proteomes" id="UP000189274">
    <property type="component" value="Unassembled WGS sequence"/>
</dbReference>
<name>A0A1V2LPP2_PICKU</name>
<dbReference type="SUPFAM" id="SSF50044">
    <property type="entry name" value="SH3-domain"/>
    <property type="match status" value="1"/>
</dbReference>
<evidence type="ECO:0000313" key="5">
    <source>
        <dbReference type="Proteomes" id="UP000189274"/>
    </source>
</evidence>
<gene>
    <name evidence="4" type="ORF">BOH78_1774</name>
</gene>
<accession>A0A1V2LPP2</accession>
<dbReference type="AlphaFoldDB" id="A0A1V2LPP2"/>
<dbReference type="Gene3D" id="2.30.30.40">
    <property type="entry name" value="SH3 Domains"/>
    <property type="match status" value="1"/>
</dbReference>
<evidence type="ECO:0000256" key="1">
    <source>
        <dbReference type="ARBA" id="ARBA00022443"/>
    </source>
</evidence>
<dbReference type="EMBL" id="MQVM01000006">
    <property type="protein sequence ID" value="ONH75425.1"/>
    <property type="molecule type" value="Genomic_DNA"/>
</dbReference>
<dbReference type="SMART" id="SM00326">
    <property type="entry name" value="SH3"/>
    <property type="match status" value="1"/>
</dbReference>